<reference evidence="2 3" key="1">
    <citation type="submission" date="2024-05" db="EMBL/GenBank/DDBJ databases">
        <title>Three bacterial strains, DH-69, EH-24, and ECK-19 isolated from coastal sediments.</title>
        <authorList>
            <person name="Ye Y.-Q."/>
            <person name="Du Z.-J."/>
        </authorList>
    </citation>
    <scope>NUCLEOTIDE SEQUENCE [LARGE SCALE GENOMIC DNA]</scope>
    <source>
        <strain evidence="2 3">ECK-19</strain>
    </source>
</reference>
<protein>
    <submittedName>
        <fullName evidence="2">Uncharacterized protein</fullName>
    </submittedName>
</protein>
<evidence type="ECO:0000256" key="1">
    <source>
        <dbReference type="SAM" id="MobiDB-lite"/>
    </source>
</evidence>
<feature type="compositionally biased region" description="Basic and acidic residues" evidence="1">
    <location>
        <begin position="11"/>
        <end position="20"/>
    </location>
</feature>
<evidence type="ECO:0000313" key="2">
    <source>
        <dbReference type="EMBL" id="MEX6634039.1"/>
    </source>
</evidence>
<keyword evidence="3" id="KW-1185">Reference proteome</keyword>
<name>A0ABV3Z5G0_9PROT</name>
<comment type="caution">
    <text evidence="2">The sequence shown here is derived from an EMBL/GenBank/DDBJ whole genome shotgun (WGS) entry which is preliminary data.</text>
</comment>
<evidence type="ECO:0000313" key="3">
    <source>
        <dbReference type="Proteomes" id="UP001560685"/>
    </source>
</evidence>
<gene>
    <name evidence="2" type="ORF">ABFZ84_10815</name>
</gene>
<proteinExistence type="predicted"/>
<dbReference type="EMBL" id="JBEHZE010000001">
    <property type="protein sequence ID" value="MEX6634039.1"/>
    <property type="molecule type" value="Genomic_DNA"/>
</dbReference>
<organism evidence="2 3">
    <name type="scientific">Hyphococcus lacteus</name>
    <dbReference type="NCBI Taxonomy" id="3143536"/>
    <lineage>
        <taxon>Bacteria</taxon>
        <taxon>Pseudomonadati</taxon>
        <taxon>Pseudomonadota</taxon>
        <taxon>Alphaproteobacteria</taxon>
        <taxon>Parvularculales</taxon>
        <taxon>Parvularculaceae</taxon>
        <taxon>Hyphococcus</taxon>
    </lineage>
</organism>
<sequence length="64" mass="7313">MAEKRKPKLSKNTDKAQSEQFKKVARELEADGELNLTDAEKRFEKALDKLKPKAPTKLSKAEQK</sequence>
<feature type="region of interest" description="Disordered" evidence="1">
    <location>
        <begin position="1"/>
        <end position="20"/>
    </location>
</feature>
<dbReference type="RefSeq" id="WP_369314031.1">
    <property type="nucleotide sequence ID" value="NZ_JBEHZE010000001.1"/>
</dbReference>
<dbReference type="Proteomes" id="UP001560685">
    <property type="component" value="Unassembled WGS sequence"/>
</dbReference>
<accession>A0ABV3Z5G0</accession>